<dbReference type="InterPro" id="IPR018253">
    <property type="entry name" value="DnaJ_domain_CS"/>
</dbReference>
<evidence type="ECO:0000256" key="3">
    <source>
        <dbReference type="ARBA" id="ARBA00022989"/>
    </source>
</evidence>
<keyword evidence="3" id="KW-1133">Transmembrane helix</keyword>
<dbReference type="GO" id="GO:0006457">
    <property type="term" value="P:protein folding"/>
    <property type="evidence" value="ECO:0007669"/>
    <property type="project" value="InterPro"/>
</dbReference>
<keyword evidence="4" id="KW-0472">Membrane</keyword>
<feature type="signal peptide" evidence="7">
    <location>
        <begin position="1"/>
        <end position="26"/>
    </location>
</feature>
<evidence type="ECO:0000256" key="6">
    <source>
        <dbReference type="SAM" id="MobiDB-lite"/>
    </source>
</evidence>
<comment type="caution">
    <text evidence="9">The sequence shown here is derived from an EMBL/GenBank/DDBJ whole genome shotgun (WGS) entry which is preliminary data.</text>
</comment>
<feature type="compositionally biased region" description="Low complexity" evidence="6">
    <location>
        <begin position="27"/>
        <end position="41"/>
    </location>
</feature>
<dbReference type="CDD" id="cd06257">
    <property type="entry name" value="DnaJ"/>
    <property type="match status" value="1"/>
</dbReference>
<evidence type="ECO:0000256" key="7">
    <source>
        <dbReference type="SAM" id="SignalP"/>
    </source>
</evidence>
<evidence type="ECO:0000313" key="9">
    <source>
        <dbReference type="EMBL" id="GAX27241.1"/>
    </source>
</evidence>
<dbReference type="AlphaFoldDB" id="A0A1Z5KMJ2"/>
<keyword evidence="5" id="KW-0143">Chaperone</keyword>
<protein>
    <recommendedName>
        <fullName evidence="8">J domain-containing protein</fullName>
    </recommendedName>
</protein>
<feature type="compositionally biased region" description="Basic residues" evidence="6">
    <location>
        <begin position="252"/>
        <end position="262"/>
    </location>
</feature>
<dbReference type="PANTHER" id="PTHR44176:SF1">
    <property type="entry name" value="DNAJ HOMOLOG SUBFAMILY C MEMBER 25"/>
    <property type="match status" value="1"/>
</dbReference>
<keyword evidence="2" id="KW-0812">Transmembrane</keyword>
<dbReference type="PROSITE" id="PS50076">
    <property type="entry name" value="DNAJ_2"/>
    <property type="match status" value="1"/>
</dbReference>
<dbReference type="SMART" id="SM00271">
    <property type="entry name" value="DnaJ"/>
    <property type="match status" value="1"/>
</dbReference>
<organism evidence="9 10">
    <name type="scientific">Fistulifera solaris</name>
    <name type="common">Oleaginous diatom</name>
    <dbReference type="NCBI Taxonomy" id="1519565"/>
    <lineage>
        <taxon>Eukaryota</taxon>
        <taxon>Sar</taxon>
        <taxon>Stramenopiles</taxon>
        <taxon>Ochrophyta</taxon>
        <taxon>Bacillariophyta</taxon>
        <taxon>Bacillariophyceae</taxon>
        <taxon>Bacillariophycidae</taxon>
        <taxon>Naviculales</taxon>
        <taxon>Naviculaceae</taxon>
        <taxon>Fistulifera</taxon>
    </lineage>
</organism>
<dbReference type="PANTHER" id="PTHR44176">
    <property type="entry name" value="DNAJ HOMOLOG SUBFAMILY C MEMBER 25"/>
    <property type="match status" value="1"/>
</dbReference>
<dbReference type="PROSITE" id="PS00636">
    <property type="entry name" value="DNAJ_1"/>
    <property type="match status" value="1"/>
</dbReference>
<feature type="domain" description="J" evidence="8">
    <location>
        <begin position="80"/>
        <end position="150"/>
    </location>
</feature>
<dbReference type="OrthoDB" id="10250354at2759"/>
<name>A0A1Z5KMJ2_FISSO</name>
<dbReference type="SUPFAM" id="SSF46565">
    <property type="entry name" value="Chaperone J-domain"/>
    <property type="match status" value="1"/>
</dbReference>
<evidence type="ECO:0000256" key="2">
    <source>
        <dbReference type="ARBA" id="ARBA00022692"/>
    </source>
</evidence>
<dbReference type="InParanoid" id="A0A1Z5KMJ2"/>
<evidence type="ECO:0000313" key="10">
    <source>
        <dbReference type="Proteomes" id="UP000198406"/>
    </source>
</evidence>
<feature type="region of interest" description="Disordered" evidence="6">
    <location>
        <begin position="27"/>
        <end position="63"/>
    </location>
</feature>
<dbReference type="Pfam" id="PF00226">
    <property type="entry name" value="DnaJ"/>
    <property type="match status" value="1"/>
</dbReference>
<dbReference type="GO" id="GO:0005789">
    <property type="term" value="C:endoplasmic reticulum membrane"/>
    <property type="evidence" value="ECO:0007669"/>
    <property type="project" value="TreeGrafter"/>
</dbReference>
<evidence type="ECO:0000256" key="5">
    <source>
        <dbReference type="ARBA" id="ARBA00023186"/>
    </source>
</evidence>
<dbReference type="Proteomes" id="UP000198406">
    <property type="component" value="Unassembled WGS sequence"/>
</dbReference>
<reference evidence="9 10" key="1">
    <citation type="journal article" date="2015" name="Plant Cell">
        <title>Oil accumulation by the oleaginous diatom Fistulifera solaris as revealed by the genome and transcriptome.</title>
        <authorList>
            <person name="Tanaka T."/>
            <person name="Maeda Y."/>
            <person name="Veluchamy A."/>
            <person name="Tanaka M."/>
            <person name="Abida H."/>
            <person name="Marechal E."/>
            <person name="Bowler C."/>
            <person name="Muto M."/>
            <person name="Sunaga Y."/>
            <person name="Tanaka M."/>
            <person name="Yoshino T."/>
            <person name="Taniguchi T."/>
            <person name="Fukuda Y."/>
            <person name="Nemoto M."/>
            <person name="Matsumoto M."/>
            <person name="Wong P.S."/>
            <person name="Aburatani S."/>
            <person name="Fujibuchi W."/>
        </authorList>
    </citation>
    <scope>NUCLEOTIDE SEQUENCE [LARGE SCALE GENOMIC DNA]</scope>
    <source>
        <strain evidence="9 10">JPCC DA0580</strain>
    </source>
</reference>
<evidence type="ECO:0000259" key="8">
    <source>
        <dbReference type="PROSITE" id="PS50076"/>
    </source>
</evidence>
<evidence type="ECO:0000256" key="1">
    <source>
        <dbReference type="ARBA" id="ARBA00004141"/>
    </source>
</evidence>
<dbReference type="InterPro" id="IPR001623">
    <property type="entry name" value="DnaJ_domain"/>
</dbReference>
<gene>
    <name evidence="9" type="ORF">FisN_13Lh203</name>
</gene>
<dbReference type="InterPro" id="IPR044632">
    <property type="entry name" value="DNAJC25-like"/>
</dbReference>
<comment type="subcellular location">
    <subcellularLocation>
        <location evidence="1">Membrane</location>
        <topology evidence="1">Multi-pass membrane protein</topology>
    </subcellularLocation>
</comment>
<evidence type="ECO:0000256" key="4">
    <source>
        <dbReference type="ARBA" id="ARBA00023136"/>
    </source>
</evidence>
<dbReference type="FunCoup" id="A0A1Z5KMJ2">
    <property type="interactions" value="106"/>
</dbReference>
<feature type="region of interest" description="Disordered" evidence="6">
    <location>
        <begin position="235"/>
        <end position="262"/>
    </location>
</feature>
<keyword evidence="10" id="KW-1185">Reference proteome</keyword>
<feature type="chain" id="PRO_5013006835" description="J domain-containing protein" evidence="7">
    <location>
        <begin position="27"/>
        <end position="405"/>
    </location>
</feature>
<proteinExistence type="predicted"/>
<dbReference type="EMBL" id="BDSP01000253">
    <property type="protein sequence ID" value="GAX27241.1"/>
    <property type="molecule type" value="Genomic_DNA"/>
</dbReference>
<dbReference type="PRINTS" id="PR00625">
    <property type="entry name" value="JDOMAIN"/>
</dbReference>
<sequence length="405" mass="46748">MKTFLSSRALVCVLFALLLSATTSVATNEHNTESESTTASSSDEDRQQTAKTSTESDFDPSNEDWGSYYDPQNIFCGKFDCYKILGFDYESFGKVKPDTKEITKRYRQLSREWHPDKSKHKNAKERFVKIARAYEVLTDREQRKEYDDLRYNQEAYFMKYGSSVLWSYAPQTDTTIVVIVLFLLGNIASWYMQKHRWQMVANRLIKAALEDWTPSQGGTAESKQLREEALALLAEREESPGESAETTPTKSGKQKAAGKAKQKLSLKDKKKLEQDALEPIITELVNNIKDFGGGFHQPTWKDLMVVGLVKLPTKITAGIVWETKYWIRRARNIELSDEEKEVLTERAVGTVAWDIASEEDREEMLKRQLWIKENLIDWKEDQEIRNLSAADQKYYNKLKKKGKLE</sequence>
<dbReference type="Gene3D" id="1.10.287.110">
    <property type="entry name" value="DnaJ domain"/>
    <property type="match status" value="1"/>
</dbReference>
<dbReference type="InterPro" id="IPR036869">
    <property type="entry name" value="J_dom_sf"/>
</dbReference>
<keyword evidence="7" id="KW-0732">Signal</keyword>
<accession>A0A1Z5KMJ2</accession>